<evidence type="ECO:0000256" key="7">
    <source>
        <dbReference type="ARBA" id="ARBA00023170"/>
    </source>
</evidence>
<dbReference type="InterPro" id="IPR001320">
    <property type="entry name" value="Iontro_rcpt_C"/>
</dbReference>
<feature type="transmembrane region" description="Helical" evidence="11">
    <location>
        <begin position="74"/>
        <end position="92"/>
    </location>
</feature>
<evidence type="ECO:0000256" key="5">
    <source>
        <dbReference type="ARBA" id="ARBA00023065"/>
    </source>
</evidence>
<keyword evidence="4 11" id="KW-1133">Transmembrane helix</keyword>
<keyword evidence="9" id="KW-1071">Ligand-gated ion channel</keyword>
<evidence type="ECO:0000256" key="3">
    <source>
        <dbReference type="ARBA" id="ARBA00022692"/>
    </source>
</evidence>
<keyword evidence="7 13" id="KW-0675">Receptor</keyword>
<keyword evidence="5" id="KW-0406">Ion transport</keyword>
<comment type="caution">
    <text evidence="13">The sequence shown here is derived from an EMBL/GenBank/DDBJ whole genome shotgun (WGS) entry which is preliminary data.</text>
</comment>
<protein>
    <submittedName>
        <fullName evidence="13">Glutamate receptor 1.2</fullName>
    </submittedName>
</protein>
<dbReference type="SUPFAM" id="SSF53850">
    <property type="entry name" value="Periplasmic binding protein-like II"/>
    <property type="match status" value="1"/>
</dbReference>
<dbReference type="SMART" id="SM00079">
    <property type="entry name" value="PBPe"/>
    <property type="match status" value="1"/>
</dbReference>
<feature type="transmembrane region" description="Helical" evidence="11">
    <location>
        <begin position="112"/>
        <end position="130"/>
    </location>
</feature>
<dbReference type="Gene3D" id="1.10.287.70">
    <property type="match status" value="1"/>
</dbReference>
<evidence type="ECO:0000256" key="8">
    <source>
        <dbReference type="ARBA" id="ARBA00023180"/>
    </source>
</evidence>
<dbReference type="Pfam" id="PF00060">
    <property type="entry name" value="Lig_chan"/>
    <property type="match status" value="1"/>
</dbReference>
<dbReference type="Proteomes" id="UP001604336">
    <property type="component" value="Unassembled WGS sequence"/>
</dbReference>
<evidence type="ECO:0000256" key="6">
    <source>
        <dbReference type="ARBA" id="ARBA00023136"/>
    </source>
</evidence>
<keyword evidence="3 11" id="KW-0812">Transmembrane</keyword>
<evidence type="ECO:0000256" key="4">
    <source>
        <dbReference type="ARBA" id="ARBA00022989"/>
    </source>
</evidence>
<organism evidence="13 14">
    <name type="scientific">Abeliophyllum distichum</name>
    <dbReference type="NCBI Taxonomy" id="126358"/>
    <lineage>
        <taxon>Eukaryota</taxon>
        <taxon>Viridiplantae</taxon>
        <taxon>Streptophyta</taxon>
        <taxon>Embryophyta</taxon>
        <taxon>Tracheophyta</taxon>
        <taxon>Spermatophyta</taxon>
        <taxon>Magnoliopsida</taxon>
        <taxon>eudicotyledons</taxon>
        <taxon>Gunneridae</taxon>
        <taxon>Pentapetalae</taxon>
        <taxon>asterids</taxon>
        <taxon>lamiids</taxon>
        <taxon>Lamiales</taxon>
        <taxon>Oleaceae</taxon>
        <taxon>Forsythieae</taxon>
        <taxon>Abeliophyllum</taxon>
    </lineage>
</organism>
<keyword evidence="6 11" id="KW-0472">Membrane</keyword>
<dbReference type="GO" id="GO:0034220">
    <property type="term" value="P:monoatomic ion transmembrane transport"/>
    <property type="evidence" value="ECO:0007669"/>
    <property type="project" value="UniProtKB-KW"/>
</dbReference>
<evidence type="ECO:0000256" key="1">
    <source>
        <dbReference type="ARBA" id="ARBA00004141"/>
    </source>
</evidence>
<keyword evidence="14" id="KW-1185">Reference proteome</keyword>
<feature type="transmembrane region" description="Helical" evidence="11">
    <location>
        <begin position="44"/>
        <end position="62"/>
    </location>
</feature>
<evidence type="ECO:0000259" key="12">
    <source>
        <dbReference type="SMART" id="SM00079"/>
    </source>
</evidence>
<gene>
    <name evidence="13" type="ORF">Adt_38903</name>
</gene>
<evidence type="ECO:0000256" key="10">
    <source>
        <dbReference type="ARBA" id="ARBA00023303"/>
    </source>
</evidence>
<feature type="transmembrane region" description="Helical" evidence="11">
    <location>
        <begin position="276"/>
        <end position="296"/>
    </location>
</feature>
<feature type="transmembrane region" description="Helical" evidence="11">
    <location>
        <begin position="12"/>
        <end position="32"/>
    </location>
</feature>
<accession>A0ABD1Q4L3</accession>
<proteinExistence type="predicted"/>
<dbReference type="PANTHER" id="PTHR18966">
    <property type="entry name" value="IONOTROPIC GLUTAMATE RECEPTOR"/>
    <property type="match status" value="1"/>
</dbReference>
<keyword evidence="10" id="KW-0407">Ion channel</keyword>
<sequence length="326" mass="36635">MWNFLRPLDTKLWLVSVVFFFLTGLVVWAIEWSNNNTEFRQGSAIYQIGTIFWFGFSTLVFAHREKLTSNLSRIIVLVWVFVVLILTSSYTATLSSLLTVQQIQLGSAGEFLGIQLGSFVGGVIANNLNFKDQRLKQYTSPEEYAEALSRGRKDGGVDAIVDEIPYIKIVLAKYSHDYGTIASSSTTGGFGFVSVNSSSTPRYACGYASDITTISFSVFPKGSPLVPDISKEIIKLREEGQLLRMERAWFKSQSSFLPDDAVTNTNILNFNQFRGLFLVSGICLATALVIYLTQLLHERWYQVKRFCRRLANSAKALVIYLTQLFP</sequence>
<keyword evidence="2" id="KW-0813">Transport</keyword>
<feature type="domain" description="Ionotropic glutamate receptor C-terminal" evidence="12">
    <location>
        <begin position="45"/>
        <end position="252"/>
    </location>
</feature>
<evidence type="ECO:0000256" key="2">
    <source>
        <dbReference type="ARBA" id="ARBA00022448"/>
    </source>
</evidence>
<reference evidence="14" key="1">
    <citation type="submission" date="2024-07" db="EMBL/GenBank/DDBJ databases">
        <title>Two chromosome-level genome assemblies of Korean endemic species Abeliophyllum distichum and Forsythia ovata (Oleaceae).</title>
        <authorList>
            <person name="Jang H."/>
        </authorList>
    </citation>
    <scope>NUCLEOTIDE SEQUENCE [LARGE SCALE GENOMIC DNA]</scope>
</reference>
<evidence type="ECO:0000313" key="14">
    <source>
        <dbReference type="Proteomes" id="UP001604336"/>
    </source>
</evidence>
<name>A0ABD1Q4L3_9LAMI</name>
<dbReference type="EMBL" id="JBFOLK010000012">
    <property type="protein sequence ID" value="KAL2470767.1"/>
    <property type="molecule type" value="Genomic_DNA"/>
</dbReference>
<comment type="subcellular location">
    <subcellularLocation>
        <location evidence="1">Membrane</location>
        <topology evidence="1">Multi-pass membrane protein</topology>
    </subcellularLocation>
</comment>
<evidence type="ECO:0000256" key="9">
    <source>
        <dbReference type="ARBA" id="ARBA00023286"/>
    </source>
</evidence>
<evidence type="ECO:0000313" key="13">
    <source>
        <dbReference type="EMBL" id="KAL2470767.1"/>
    </source>
</evidence>
<dbReference type="GO" id="GO:0016020">
    <property type="term" value="C:membrane"/>
    <property type="evidence" value="ECO:0007669"/>
    <property type="project" value="UniProtKB-SubCell"/>
</dbReference>
<keyword evidence="8" id="KW-0325">Glycoprotein</keyword>
<evidence type="ECO:0000256" key="11">
    <source>
        <dbReference type="SAM" id="Phobius"/>
    </source>
</evidence>
<dbReference type="InterPro" id="IPR015683">
    <property type="entry name" value="Ionotropic_Glu_rcpt"/>
</dbReference>
<dbReference type="AlphaFoldDB" id="A0ABD1Q4L3"/>